<comment type="caution">
    <text evidence="2">The sequence shown here is derived from an EMBL/GenBank/DDBJ whole genome shotgun (WGS) entry which is preliminary data.</text>
</comment>
<dbReference type="RefSeq" id="WP_153121985.1">
    <property type="nucleotide sequence ID" value="NZ_VZCB01000014.1"/>
</dbReference>
<reference evidence="2 3" key="1">
    <citation type="submission" date="2019-09" db="EMBL/GenBank/DDBJ databases">
        <title>Distinct polysaccharide growth profiles of human intestinal Prevotella copri isolates.</title>
        <authorList>
            <person name="Fehlner-Peach H."/>
            <person name="Magnabosco C."/>
            <person name="Raghavan V."/>
            <person name="Scher J.U."/>
            <person name="Tett A."/>
            <person name="Cox L.M."/>
            <person name="Gottsegen C."/>
            <person name="Watters A."/>
            <person name="Wiltshire- Gordon J.D."/>
            <person name="Segata N."/>
            <person name="Bonneau R."/>
            <person name="Littman D.R."/>
        </authorList>
    </citation>
    <scope>NUCLEOTIDE SEQUENCE [LARGE SCALE GENOMIC DNA]</scope>
    <source>
        <strain evidence="3">iA622</strain>
    </source>
</reference>
<evidence type="ECO:0008006" key="4">
    <source>
        <dbReference type="Google" id="ProtNLM"/>
    </source>
</evidence>
<dbReference type="PROSITE" id="PS51257">
    <property type="entry name" value="PROKAR_LIPOPROTEIN"/>
    <property type="match status" value="1"/>
</dbReference>
<gene>
    <name evidence="2" type="ORF">F7D73_01575</name>
</gene>
<dbReference type="Proteomes" id="UP000480425">
    <property type="component" value="Unassembled WGS sequence"/>
</dbReference>
<evidence type="ECO:0000313" key="3">
    <source>
        <dbReference type="Proteomes" id="UP000480425"/>
    </source>
</evidence>
<accession>A0A6G1TXQ5</accession>
<feature type="signal peptide" evidence="1">
    <location>
        <begin position="1"/>
        <end position="23"/>
    </location>
</feature>
<dbReference type="EMBL" id="VZCB01000014">
    <property type="protein sequence ID" value="MQN79675.1"/>
    <property type="molecule type" value="Genomic_DNA"/>
</dbReference>
<proteinExistence type="predicted"/>
<organism evidence="2 3">
    <name type="scientific">Segatella copri</name>
    <dbReference type="NCBI Taxonomy" id="165179"/>
    <lineage>
        <taxon>Bacteria</taxon>
        <taxon>Pseudomonadati</taxon>
        <taxon>Bacteroidota</taxon>
        <taxon>Bacteroidia</taxon>
        <taxon>Bacteroidales</taxon>
        <taxon>Prevotellaceae</taxon>
        <taxon>Segatella</taxon>
    </lineage>
</organism>
<sequence>MKRTCFAFLSQCLLVIIILTSCSDDQTGLSPDINIPITGYWQIADGDINGDGAIQGIVVHSDETVSEWLYTGETANPYQLGFKTGKWSVNGNHYEMQLPISKGAYYNVTVAGNNDRTMYLAYKGKTSVVPFYKLTSLPGNGNEMITELEGMKMSGYTMADITGYWEHDNENGTGFYIDNEGNISDLTCLYSEEKYYSVEYHSAEVILNGNGCVISSLGSQWMVYAVGSNSLLAIDRNNNSHQVEHFVKKDVPDEMMRADEIMKTPVPAGLLGKWETIHYTHMINGENVTDIDILNGDDWNKQFCHTLAFSENHKICKWDRFGSQLYDQCFMLKDDNITIAADLTGLLSPKYSYTETWTISDKTENSMKLTREHGNSTECYTYKQK</sequence>
<evidence type="ECO:0000313" key="2">
    <source>
        <dbReference type="EMBL" id="MQN79675.1"/>
    </source>
</evidence>
<name>A0A6G1TXQ5_9BACT</name>
<feature type="chain" id="PRO_5026073786" description="Lipocalin-like domain-containing protein" evidence="1">
    <location>
        <begin position="24"/>
        <end position="385"/>
    </location>
</feature>
<protein>
    <recommendedName>
        <fullName evidence="4">Lipocalin-like domain-containing protein</fullName>
    </recommendedName>
</protein>
<dbReference type="OrthoDB" id="6433560at2"/>
<dbReference type="AlphaFoldDB" id="A0A6G1TXQ5"/>
<keyword evidence="1" id="KW-0732">Signal</keyword>
<evidence type="ECO:0000256" key="1">
    <source>
        <dbReference type="SAM" id="SignalP"/>
    </source>
</evidence>